<dbReference type="GO" id="GO:0005664">
    <property type="term" value="C:nuclear origin of replication recognition complex"/>
    <property type="evidence" value="ECO:0007669"/>
    <property type="project" value="TreeGrafter"/>
</dbReference>
<evidence type="ECO:0000313" key="25">
    <source>
        <dbReference type="Proteomes" id="UP000677803"/>
    </source>
</evidence>
<feature type="compositionally biased region" description="Gly residues" evidence="22">
    <location>
        <begin position="484"/>
        <end position="493"/>
    </location>
</feature>
<evidence type="ECO:0000256" key="18">
    <source>
        <dbReference type="ARBA" id="ARBA00051198"/>
    </source>
</evidence>
<dbReference type="FunFam" id="3.40.50.410:FF:000027">
    <property type="entry name" value="collagen alpha-2(VI) chain isoform X1"/>
    <property type="match status" value="1"/>
</dbReference>
<evidence type="ECO:0000256" key="19">
    <source>
        <dbReference type="ARBA" id="ARBA00066349"/>
    </source>
</evidence>
<feature type="domain" description="VWFA" evidence="23">
    <location>
        <begin position="115"/>
        <end position="306"/>
    </location>
</feature>
<dbReference type="InterPro" id="IPR042208">
    <property type="entry name" value="D-ser_dehydrat-like_sf"/>
</dbReference>
<evidence type="ECO:0000256" key="17">
    <source>
        <dbReference type="ARBA" id="ARBA00023242"/>
    </source>
</evidence>
<feature type="compositionally biased region" description="Gly residues" evidence="22">
    <location>
        <begin position="457"/>
        <end position="466"/>
    </location>
</feature>
<dbReference type="OrthoDB" id="20198at2759"/>
<dbReference type="SMART" id="SM00327">
    <property type="entry name" value="VWA"/>
    <property type="match status" value="3"/>
</dbReference>
<dbReference type="Pfam" id="PF00092">
    <property type="entry name" value="VWA"/>
    <property type="match status" value="3"/>
</dbReference>
<dbReference type="GO" id="GO:0003688">
    <property type="term" value="F:DNA replication origin binding"/>
    <property type="evidence" value="ECO:0007669"/>
    <property type="project" value="TreeGrafter"/>
</dbReference>
<evidence type="ECO:0000256" key="14">
    <source>
        <dbReference type="ARBA" id="ARBA00022889"/>
    </source>
</evidence>
<dbReference type="CDD" id="cd01450">
    <property type="entry name" value="vWFA_subfamily_ECM"/>
    <property type="match status" value="1"/>
</dbReference>
<dbReference type="InterPro" id="IPR007220">
    <property type="entry name" value="ORC2"/>
</dbReference>
<name>A0A8S4AQ66_9TELE</name>
<evidence type="ECO:0000256" key="15">
    <source>
        <dbReference type="ARBA" id="ARBA00022898"/>
    </source>
</evidence>
<dbReference type="InterPro" id="IPR029066">
    <property type="entry name" value="PLP-binding_barrel"/>
</dbReference>
<feature type="compositionally biased region" description="Low complexity" evidence="22">
    <location>
        <begin position="617"/>
        <end position="628"/>
    </location>
</feature>
<keyword evidence="10" id="KW-0235">DNA replication</keyword>
<feature type="compositionally biased region" description="Gly residues" evidence="22">
    <location>
        <begin position="648"/>
        <end position="657"/>
    </location>
</feature>
<dbReference type="SMART" id="SM01119">
    <property type="entry name" value="D-ser_dehydrat"/>
    <property type="match status" value="1"/>
</dbReference>
<feature type="compositionally biased region" description="Acidic residues" evidence="22">
    <location>
        <begin position="1598"/>
        <end position="1612"/>
    </location>
</feature>
<evidence type="ECO:0000256" key="8">
    <source>
        <dbReference type="ARBA" id="ARBA00022525"/>
    </source>
</evidence>
<dbReference type="InterPro" id="IPR026956">
    <property type="entry name" value="D-ser_dehydrat-like_dom"/>
</dbReference>
<evidence type="ECO:0000313" key="24">
    <source>
        <dbReference type="EMBL" id="CAG5897108.1"/>
    </source>
</evidence>
<evidence type="ECO:0000256" key="7">
    <source>
        <dbReference type="ARBA" id="ARBA00019080"/>
    </source>
</evidence>
<dbReference type="InterPro" id="IPR002035">
    <property type="entry name" value="VWF_A"/>
</dbReference>
<organism evidence="24 25">
    <name type="scientific">Menidia menidia</name>
    <name type="common">Atlantic silverside</name>
    <dbReference type="NCBI Taxonomy" id="238744"/>
    <lineage>
        <taxon>Eukaryota</taxon>
        <taxon>Metazoa</taxon>
        <taxon>Chordata</taxon>
        <taxon>Craniata</taxon>
        <taxon>Vertebrata</taxon>
        <taxon>Euteleostomi</taxon>
        <taxon>Actinopterygii</taxon>
        <taxon>Neopterygii</taxon>
        <taxon>Teleostei</taxon>
        <taxon>Neoteleostei</taxon>
        <taxon>Acanthomorphata</taxon>
        <taxon>Ovalentaria</taxon>
        <taxon>Atherinomorphae</taxon>
        <taxon>Atheriniformes</taxon>
        <taxon>Atherinopsidae</taxon>
        <taxon>Menidiinae</taxon>
        <taxon>Menidia</taxon>
    </lineage>
</organism>
<feature type="region of interest" description="Disordered" evidence="22">
    <location>
        <begin position="1"/>
        <end position="50"/>
    </location>
</feature>
<evidence type="ECO:0000256" key="16">
    <source>
        <dbReference type="ARBA" id="ARBA00023239"/>
    </source>
</evidence>
<dbReference type="PRINTS" id="PR00453">
    <property type="entry name" value="VWFADOMAIN"/>
</dbReference>
<keyword evidence="16" id="KW-0456">Lyase</keyword>
<keyword evidence="13" id="KW-0862">Zinc</keyword>
<reference evidence="24" key="1">
    <citation type="submission" date="2021-05" db="EMBL/GenBank/DDBJ databases">
        <authorList>
            <person name="Tigano A."/>
        </authorList>
    </citation>
    <scope>NUCLEOTIDE SEQUENCE</scope>
</reference>
<dbReference type="GO" id="GO:0007155">
    <property type="term" value="P:cell adhesion"/>
    <property type="evidence" value="ECO:0007669"/>
    <property type="project" value="UniProtKB-KW"/>
</dbReference>
<keyword evidence="11" id="KW-0479">Metal-binding</keyword>
<feature type="compositionally biased region" description="Basic and acidic residues" evidence="22">
    <location>
        <begin position="1613"/>
        <end position="1626"/>
    </location>
</feature>
<feature type="compositionally biased region" description="Basic and acidic residues" evidence="22">
    <location>
        <begin position="341"/>
        <end position="357"/>
    </location>
</feature>
<accession>A0A8S4AQ66</accession>
<comment type="cofactor">
    <cofactor evidence="2">
        <name>Zn(2+)</name>
        <dbReference type="ChEBI" id="CHEBI:29105"/>
    </cofactor>
</comment>
<evidence type="ECO:0000256" key="13">
    <source>
        <dbReference type="ARBA" id="ARBA00022833"/>
    </source>
</evidence>
<keyword evidence="12" id="KW-0677">Repeat</keyword>
<keyword evidence="14" id="KW-0130">Cell adhesion</keyword>
<dbReference type="Pfam" id="PF24882">
    <property type="entry name" value="WHD_ORC2"/>
    <property type="match status" value="1"/>
</dbReference>
<comment type="similarity">
    <text evidence="5">Belongs to the DSD1 family.</text>
</comment>
<sequence>MAVTSMPGPNGNARTRTGGSNGATAPPCGGAASAEGSRARRGGGGTRASAMGWTGTGWKCGYKHLRGHRFQSSKGFGQEKRKMLGLEVFVLCLLFGALTHAQKEGCTEPRECNINVYFTIDTSETIALQESPPGALVKSIKDFTQQFADRLEDEEYKGLIDIKWKVGGLHYSQQQVIISGIGPKDEFIRKLRGIDYLGKGTYTDCAIRRMSQEMQPLLSLNRTHHFAVVITDGHVTRNPCGGIKMTADEAREKGIHIFSVASSQVMDDMGLREIASSPSSLYRDKFIAVDLTRGSDKIRKDTYENIIKKMKHLAFKECYKVKCLERKGLPGPPGHRGQKGAKGDIGEPGDKGDKGRAGDPGIEGPIGQPGIKGEPGLKGDKGDFGAQGRKGNMGTGGRNGTDGQKGKIGRIGAPGCKGDPGDKGPDGYPGEVGERGTPGTDGEKGDPGRPGRSGSPGTPGGIGPKGDVGSPGSPGAPGEKGRLGSQGGPGPKGEPGRRGDYGAKGTQGPDGVKGDKGEMGQEGQRGLPGENGGKGAKGENGLPGPRGPPGGPGERGKNGTRGDPGDAGPRGDPGPAGPKGDTGRPGFSYQGSRGQQGDKGDKGNPGPRGSRGECGKKGPPGNKGTPGDPGDPGYPGEPGQRGNRGDPGPDGGPGPEGDPGLTECDVMNYVRETCGCCDCEKRCGALDIVFVIDSSESVGLTNFTLEKNFVINTINRLGSFASSPDMEIGTRVGVVQYSHNGTFQAIHPNDEKINSLTAFKEAVKRLEWIAGGTWTPSALKFAYENLIRNASRAKAKVSVVVITDGRFDPRDDERLLPYLCSKPGVDVNAIGIGDMFNKSQENESLMSIACNDPNKVMGMKRFADLVAEEFLEKIETKLCPDPLIVCPDLPCKTEPAVASCVQRPVEVVFLLDGSERLGLENHRRAKEFISRVSRHLVLANGPADARNARLALLQYGSPEEQRVEFALTHDLNEISKSLSAMTYLDSSSSLGSAIIRAVNNVVTKKARVNAEVSFVFISDGITSYDQLDEGVSAMKRAGGVATVISMGSDPDEEVLNKVSLGDSMEGQLLSALCTPALVVDVDIVKGNAQRMVGRCQKLGVQLRPHMKTHKTLECADIMTAGSRRCIVVSTLAEASFYADHGFDDILYAYPLPFDKVERCAALSERLDLFQVLLDHPDALEQLKKRPLAGDRQWHIWLKLDCGNGRAGVLHSDPEALKLAQSITETEGMELTGVYAHCGNTYSCRGEEQIQTVAQETTSLTLHFMEKLKAVGITCKSSIGSTPSCSHPVDDMAKLSEVHPGNYAFYDVQQSVIGSCSLEDVAVRVLTRVIGHCPHRNQLLIDCGWTGISLDGAGKLPTGYAVIEGHPNLKLVSMTQEHGRVEPISGPLDYSKYPLGSLFKLIPYHSCATAAMHPVFTKMSVLEVKFVGDGDVLAHIVDKQEDVPGGGPAQRMVTFKSPAGRRAPRDDAQQEEDENGVLDEQNYIHALGTQNTEEDEDGLSKVAGSSIFTFQKGRRGHSMAQTANELARTPGKSVSFSAAPSVEPSTPVRSGRGLRGESRTPQKGKKVQFVSTTPHRLRKRITAPSLRSDSDSELSPSDSGEEDEEEEVEDGLGEEQKAKKEDKEAPKMPRTPTRSSSAALCKTPAKKSKNTPQTVKRQNMIQEYFEAHGSSKVLTSDRTLERLHTPKLDRETLVNLLEGKASAYSTEIQQLHSKHKKHFNKWMLQLQLGFSVLVYGLGSKKALLEDFRASHLSQEIHLVINGFFPSITLKSILNALTCEVLEHPGNFRTPHDQIQFITQTFKDRPDLHVYLLIHNIDGSMLRGDKTQSALGQLASIPNLHVVASLDHINAPLVWDQFKQSQFNWLWWECVTFQHYSEETSYENSLLVQQTGALALSSLTHVLRSLTPNARGIFKLLVRFQLENKDNPSYAGLSFQDFYQRCREAFLVNSDLTLRTQLTEFRDHKLIRTRKGADGVEYLVVAVDASTLMDFLENEEGD</sequence>
<evidence type="ECO:0000256" key="22">
    <source>
        <dbReference type="SAM" id="MobiDB-lite"/>
    </source>
</evidence>
<dbReference type="Proteomes" id="UP000677803">
    <property type="component" value="Unassembled WGS sequence"/>
</dbReference>
<keyword evidence="8" id="KW-0964">Secreted</keyword>
<dbReference type="Pfam" id="PF14031">
    <property type="entry name" value="D-ser_dehydrat"/>
    <property type="match status" value="1"/>
</dbReference>
<evidence type="ECO:0000256" key="10">
    <source>
        <dbReference type="ARBA" id="ARBA00022705"/>
    </source>
</evidence>
<dbReference type="PROSITE" id="PS50234">
    <property type="entry name" value="VWFA"/>
    <property type="match status" value="3"/>
</dbReference>
<dbReference type="PANTHER" id="PTHR14052:SF0">
    <property type="entry name" value="ORIGIN RECOGNITION COMPLEX SUBUNIT 2"/>
    <property type="match status" value="1"/>
</dbReference>
<dbReference type="InterPro" id="IPR008160">
    <property type="entry name" value="Collagen"/>
</dbReference>
<dbReference type="Pfam" id="PF01168">
    <property type="entry name" value="Ala_racemase_N"/>
    <property type="match status" value="1"/>
</dbReference>
<dbReference type="InterPro" id="IPR036465">
    <property type="entry name" value="vWFA_dom_sf"/>
</dbReference>
<evidence type="ECO:0000256" key="2">
    <source>
        <dbReference type="ARBA" id="ARBA00001947"/>
    </source>
</evidence>
<comment type="cofactor">
    <cofactor evidence="1">
        <name>pyridoxal 5'-phosphate</name>
        <dbReference type="ChEBI" id="CHEBI:597326"/>
    </cofactor>
</comment>
<evidence type="ECO:0000256" key="4">
    <source>
        <dbReference type="ARBA" id="ARBA00004498"/>
    </source>
</evidence>
<evidence type="ECO:0000256" key="20">
    <source>
        <dbReference type="ARBA" id="ARBA00069616"/>
    </source>
</evidence>
<keyword evidence="17" id="KW-0539">Nucleus</keyword>
<evidence type="ECO:0000256" key="12">
    <source>
        <dbReference type="ARBA" id="ARBA00022737"/>
    </source>
</evidence>
<dbReference type="Gene3D" id="2.40.37.20">
    <property type="entry name" value="D-serine dehydratase-like domain"/>
    <property type="match status" value="1"/>
</dbReference>
<protein>
    <recommendedName>
        <fullName evidence="20">D-serine dehydratase</fullName>
        <ecNumber evidence="19">4.3.1.18</ecNumber>
    </recommendedName>
    <alternativeName>
        <fullName evidence="21">D-serine deaminase</fullName>
    </alternativeName>
    <alternativeName>
        <fullName evidence="7">Origin recognition complex subunit 2</fullName>
    </alternativeName>
</protein>
<evidence type="ECO:0000256" key="5">
    <source>
        <dbReference type="ARBA" id="ARBA00005323"/>
    </source>
</evidence>
<dbReference type="GO" id="GO:0070178">
    <property type="term" value="P:D-serine metabolic process"/>
    <property type="evidence" value="ECO:0007669"/>
    <property type="project" value="UniProtKB-ARBA"/>
</dbReference>
<gene>
    <name evidence="24" type="ORF">MMEN_LOCUS8151</name>
</gene>
<feature type="domain" description="VWFA" evidence="23">
    <location>
        <begin position="687"/>
        <end position="874"/>
    </location>
</feature>
<dbReference type="FunFam" id="3.40.50.410:FF:000026">
    <property type="entry name" value="Collagen, type VI, alpha 1"/>
    <property type="match status" value="1"/>
</dbReference>
<dbReference type="GO" id="GO:0046872">
    <property type="term" value="F:metal ion binding"/>
    <property type="evidence" value="ECO:0007669"/>
    <property type="project" value="UniProtKB-KW"/>
</dbReference>
<comment type="subcellular location">
    <subcellularLocation>
        <location evidence="3">Nucleus</location>
    </subcellularLocation>
    <subcellularLocation>
        <location evidence="4">Secreted</location>
        <location evidence="4">Extracellular space</location>
        <location evidence="4">Extracellular matrix</location>
    </subcellularLocation>
</comment>
<proteinExistence type="inferred from homology"/>
<feature type="domain" description="VWFA" evidence="23">
    <location>
        <begin position="906"/>
        <end position="1059"/>
    </location>
</feature>
<feature type="region of interest" description="Disordered" evidence="22">
    <location>
        <begin position="326"/>
        <end position="659"/>
    </location>
</feature>
<dbReference type="SUPFAM" id="SSF51419">
    <property type="entry name" value="PLP-binding barrel"/>
    <property type="match status" value="1"/>
</dbReference>
<dbReference type="Pfam" id="PF01391">
    <property type="entry name" value="Collagen"/>
    <property type="match status" value="2"/>
</dbReference>
<dbReference type="Gene3D" id="3.40.50.410">
    <property type="entry name" value="von Willebrand factor, type A domain"/>
    <property type="match status" value="3"/>
</dbReference>
<feature type="compositionally biased region" description="Polar residues" evidence="22">
    <location>
        <begin position="1531"/>
        <end position="1547"/>
    </location>
</feature>
<dbReference type="PANTHER" id="PTHR14052">
    <property type="entry name" value="ORIGIN RECOGNITION COMPLEX SUBUNIT 2"/>
    <property type="match status" value="1"/>
</dbReference>
<keyword evidence="25" id="KW-1185">Reference proteome</keyword>
<comment type="caution">
    <text evidence="24">The sequence shown here is derived from an EMBL/GenBank/DDBJ whole genome shotgun (WGS) entry which is preliminary data.</text>
</comment>
<dbReference type="EC" id="4.3.1.18" evidence="19"/>
<dbReference type="Pfam" id="PF04084">
    <property type="entry name" value="RecA-like_ORC2"/>
    <property type="match status" value="1"/>
</dbReference>
<keyword evidence="9" id="KW-0272">Extracellular matrix</keyword>
<evidence type="ECO:0000256" key="1">
    <source>
        <dbReference type="ARBA" id="ARBA00001933"/>
    </source>
</evidence>
<dbReference type="GO" id="GO:0006260">
    <property type="term" value="P:DNA replication"/>
    <property type="evidence" value="ECO:0007669"/>
    <property type="project" value="UniProtKB-KW"/>
</dbReference>
<dbReference type="GO" id="GO:0008721">
    <property type="term" value="F:D-serine ammonia-lyase activity"/>
    <property type="evidence" value="ECO:0007669"/>
    <property type="project" value="UniProtKB-EC"/>
</dbReference>
<comment type="catalytic activity">
    <reaction evidence="18">
        <text>D-serine = pyruvate + NH4(+)</text>
        <dbReference type="Rhea" id="RHEA:13977"/>
        <dbReference type="ChEBI" id="CHEBI:15361"/>
        <dbReference type="ChEBI" id="CHEBI:28938"/>
        <dbReference type="ChEBI" id="CHEBI:35247"/>
        <dbReference type="EC" id="4.3.1.18"/>
    </reaction>
    <physiologicalReaction direction="left-to-right" evidence="18">
        <dbReference type="Rhea" id="RHEA:13978"/>
    </physiologicalReaction>
</comment>
<dbReference type="FunFam" id="3.20.20.10:FF:000016">
    <property type="entry name" value="D-serine dehydratase"/>
    <property type="match status" value="1"/>
</dbReference>
<comment type="similarity">
    <text evidence="6">Belongs to the ORC2 family.</text>
</comment>
<keyword evidence="15" id="KW-0663">Pyridoxal phosphate</keyword>
<feature type="region of interest" description="Disordered" evidence="22">
    <location>
        <begin position="1438"/>
        <end position="1480"/>
    </location>
</feature>
<feature type="region of interest" description="Disordered" evidence="22">
    <location>
        <begin position="1525"/>
        <end position="1654"/>
    </location>
</feature>
<evidence type="ECO:0000256" key="6">
    <source>
        <dbReference type="ARBA" id="ARBA00007421"/>
    </source>
</evidence>
<evidence type="ECO:0000256" key="9">
    <source>
        <dbReference type="ARBA" id="ARBA00022530"/>
    </source>
</evidence>
<dbReference type="InterPro" id="IPR056772">
    <property type="entry name" value="RecA-like_ORC2"/>
</dbReference>
<dbReference type="SUPFAM" id="SSF53300">
    <property type="entry name" value="vWA-like"/>
    <property type="match status" value="3"/>
</dbReference>
<dbReference type="Gene3D" id="3.20.20.10">
    <property type="entry name" value="Alanine racemase"/>
    <property type="match status" value="1"/>
</dbReference>
<dbReference type="InterPro" id="IPR056773">
    <property type="entry name" value="WHD_ORC2"/>
</dbReference>
<evidence type="ECO:0000259" key="23">
    <source>
        <dbReference type="PROSITE" id="PS50234"/>
    </source>
</evidence>
<evidence type="ECO:0000256" key="21">
    <source>
        <dbReference type="ARBA" id="ARBA00075219"/>
    </source>
</evidence>
<evidence type="ECO:0000256" key="11">
    <source>
        <dbReference type="ARBA" id="ARBA00022723"/>
    </source>
</evidence>
<evidence type="ECO:0000256" key="3">
    <source>
        <dbReference type="ARBA" id="ARBA00004123"/>
    </source>
</evidence>
<dbReference type="InterPro" id="IPR001608">
    <property type="entry name" value="Ala_racemase_N"/>
</dbReference>
<dbReference type="EMBL" id="CAJRST010007779">
    <property type="protein sequence ID" value="CAG5897108.1"/>
    <property type="molecule type" value="Genomic_DNA"/>
</dbReference>
<feature type="compositionally biased region" description="Low complexity" evidence="22">
    <location>
        <begin position="359"/>
        <end position="374"/>
    </location>
</feature>
<feature type="compositionally biased region" description="Gly residues" evidence="22">
    <location>
        <begin position="391"/>
        <end position="400"/>
    </location>
</feature>